<evidence type="ECO:0000313" key="6">
    <source>
        <dbReference type="Ensembl" id="ENSMMOP00000001764.1"/>
    </source>
</evidence>
<keyword evidence="4 5" id="KW-0560">Oxidoreductase</keyword>
<keyword evidence="2 5" id="KW-0285">Flavoprotein</keyword>
<dbReference type="Gene3D" id="3.50.50.60">
    <property type="entry name" value="FAD/NAD(P)-binding domain"/>
    <property type="match status" value="1"/>
</dbReference>
<sequence>MVQKVAVIGVGISGLSSIKSCLEEGLEPTCFESSHDLGGLWRFKVLLHQHLIV</sequence>
<comment type="similarity">
    <text evidence="1 5">Belongs to the FMO family.</text>
</comment>
<reference evidence="6" key="2">
    <citation type="submission" date="2025-09" db="UniProtKB">
        <authorList>
            <consortium name="Ensembl"/>
        </authorList>
    </citation>
    <scope>IDENTIFICATION</scope>
</reference>
<evidence type="ECO:0000256" key="1">
    <source>
        <dbReference type="ARBA" id="ARBA00009183"/>
    </source>
</evidence>
<protein>
    <recommendedName>
        <fullName evidence="5">Flavin-containing monooxygenase</fullName>
        <ecNumber evidence="5">1.-.-.-</ecNumber>
    </recommendedName>
</protein>
<evidence type="ECO:0000313" key="7">
    <source>
        <dbReference type="Proteomes" id="UP000261620"/>
    </source>
</evidence>
<organism evidence="6 7">
    <name type="scientific">Mola mola</name>
    <name type="common">Ocean sunfish</name>
    <name type="synonym">Tetraodon mola</name>
    <dbReference type="NCBI Taxonomy" id="94237"/>
    <lineage>
        <taxon>Eukaryota</taxon>
        <taxon>Metazoa</taxon>
        <taxon>Chordata</taxon>
        <taxon>Craniata</taxon>
        <taxon>Vertebrata</taxon>
        <taxon>Euteleostomi</taxon>
        <taxon>Actinopterygii</taxon>
        <taxon>Neopterygii</taxon>
        <taxon>Teleostei</taxon>
        <taxon>Neoteleostei</taxon>
        <taxon>Acanthomorphata</taxon>
        <taxon>Eupercaria</taxon>
        <taxon>Tetraodontiformes</taxon>
        <taxon>Molidae</taxon>
        <taxon>Mola</taxon>
    </lineage>
</organism>
<dbReference type="OMA" id="VENEFHF"/>
<evidence type="ECO:0000256" key="5">
    <source>
        <dbReference type="RuleBase" id="RU361177"/>
    </source>
</evidence>
<dbReference type="Pfam" id="PF00743">
    <property type="entry name" value="FMO-like"/>
    <property type="match status" value="1"/>
</dbReference>
<evidence type="ECO:0000256" key="2">
    <source>
        <dbReference type="ARBA" id="ARBA00022630"/>
    </source>
</evidence>
<dbReference type="InterPro" id="IPR036188">
    <property type="entry name" value="FAD/NAD-bd_sf"/>
</dbReference>
<accession>A0A3Q3W092</accession>
<comment type="cofactor">
    <cofactor evidence="5">
        <name>FAD</name>
        <dbReference type="ChEBI" id="CHEBI:57692"/>
    </cofactor>
</comment>
<evidence type="ECO:0000256" key="3">
    <source>
        <dbReference type="ARBA" id="ARBA00022827"/>
    </source>
</evidence>
<keyword evidence="3 5" id="KW-0274">FAD</keyword>
<dbReference type="InterPro" id="IPR020946">
    <property type="entry name" value="Flavin_mOase-like"/>
</dbReference>
<dbReference type="Ensembl" id="ENSMMOT00000001797.1">
    <property type="protein sequence ID" value="ENSMMOP00000001764.1"/>
    <property type="gene ID" value="ENSMMOG00000001482.1"/>
</dbReference>
<dbReference type="GO" id="GO:0004499">
    <property type="term" value="F:N,N-dimethylaniline monooxygenase activity"/>
    <property type="evidence" value="ECO:0007669"/>
    <property type="project" value="InterPro"/>
</dbReference>
<dbReference type="InterPro" id="IPR050346">
    <property type="entry name" value="FMO-like"/>
</dbReference>
<keyword evidence="7" id="KW-1185">Reference proteome</keyword>
<dbReference type="GO" id="GO:0050661">
    <property type="term" value="F:NADP binding"/>
    <property type="evidence" value="ECO:0007669"/>
    <property type="project" value="InterPro"/>
</dbReference>
<dbReference type="STRING" id="94237.ENSMMOP00000001764"/>
<dbReference type="AlphaFoldDB" id="A0A3Q3W092"/>
<dbReference type="SUPFAM" id="SSF51905">
    <property type="entry name" value="FAD/NAD(P)-binding domain"/>
    <property type="match status" value="1"/>
</dbReference>
<proteinExistence type="inferred from homology"/>
<dbReference type="Proteomes" id="UP000261620">
    <property type="component" value="Unplaced"/>
</dbReference>
<evidence type="ECO:0000256" key="4">
    <source>
        <dbReference type="ARBA" id="ARBA00023002"/>
    </source>
</evidence>
<name>A0A3Q3W092_MOLML</name>
<reference evidence="6" key="1">
    <citation type="submission" date="2025-08" db="UniProtKB">
        <authorList>
            <consortium name="Ensembl"/>
        </authorList>
    </citation>
    <scope>IDENTIFICATION</scope>
</reference>
<dbReference type="GO" id="GO:0050660">
    <property type="term" value="F:flavin adenine dinucleotide binding"/>
    <property type="evidence" value="ECO:0007669"/>
    <property type="project" value="InterPro"/>
</dbReference>
<keyword evidence="5" id="KW-0503">Monooxygenase</keyword>
<dbReference type="PANTHER" id="PTHR23023">
    <property type="entry name" value="DIMETHYLANILINE MONOOXYGENASE"/>
    <property type="match status" value="1"/>
</dbReference>
<dbReference type="EC" id="1.-.-.-" evidence="5"/>